<name>A0A821NTW1_9NEOP</name>
<dbReference type="OrthoDB" id="412793at2759"/>
<evidence type="ECO:0000313" key="1">
    <source>
        <dbReference type="EMBL" id="CAF4792076.1"/>
    </source>
</evidence>
<gene>
    <name evidence="1" type="ORF">PMACD_LOCUS2950</name>
</gene>
<dbReference type="AlphaFoldDB" id="A0A821NTW1"/>
<sequence>MNKFRLELRNRFTRLHADDDSINEEWKLIKVAYTETSLFALGHNKNSREDWLSQATWQLINELHLKLLGTNDELGTTSRFVRKSIAAREMTEGCDLTVLLTTLKLPLIPAT</sequence>
<evidence type="ECO:0000313" key="2">
    <source>
        <dbReference type="Proteomes" id="UP000663880"/>
    </source>
</evidence>
<comment type="caution">
    <text evidence="1">The sequence shown here is derived from an EMBL/GenBank/DDBJ whole genome shotgun (WGS) entry which is preliminary data.</text>
</comment>
<keyword evidence="2" id="KW-1185">Reference proteome</keyword>
<protein>
    <submittedName>
        <fullName evidence="1">Uncharacterized protein</fullName>
    </submittedName>
</protein>
<reference evidence="1" key="1">
    <citation type="submission" date="2021-02" db="EMBL/GenBank/DDBJ databases">
        <authorList>
            <person name="Steward A R."/>
        </authorList>
    </citation>
    <scope>NUCLEOTIDE SEQUENCE</scope>
</reference>
<accession>A0A821NTW1</accession>
<dbReference type="Proteomes" id="UP000663880">
    <property type="component" value="Unassembled WGS sequence"/>
</dbReference>
<proteinExistence type="predicted"/>
<organism evidence="1 2">
    <name type="scientific">Pieris macdunnoughi</name>
    <dbReference type="NCBI Taxonomy" id="345717"/>
    <lineage>
        <taxon>Eukaryota</taxon>
        <taxon>Metazoa</taxon>
        <taxon>Ecdysozoa</taxon>
        <taxon>Arthropoda</taxon>
        <taxon>Hexapoda</taxon>
        <taxon>Insecta</taxon>
        <taxon>Pterygota</taxon>
        <taxon>Neoptera</taxon>
        <taxon>Endopterygota</taxon>
        <taxon>Lepidoptera</taxon>
        <taxon>Glossata</taxon>
        <taxon>Ditrysia</taxon>
        <taxon>Papilionoidea</taxon>
        <taxon>Pieridae</taxon>
        <taxon>Pierinae</taxon>
        <taxon>Pieris</taxon>
    </lineage>
</organism>
<dbReference type="EMBL" id="CAJOBZ010000005">
    <property type="protein sequence ID" value="CAF4792076.1"/>
    <property type="molecule type" value="Genomic_DNA"/>
</dbReference>